<dbReference type="EMBL" id="QWKH01000041">
    <property type="protein sequence ID" value="NBI34693.1"/>
    <property type="molecule type" value="Genomic_DNA"/>
</dbReference>
<dbReference type="PANTHER" id="PTHR38445:SF12">
    <property type="entry name" value="GNTR-FAMILY TRANSCRIPTIONAL REGULATOR"/>
    <property type="match status" value="1"/>
</dbReference>
<dbReference type="GO" id="GO:0003677">
    <property type="term" value="F:DNA binding"/>
    <property type="evidence" value="ECO:0007669"/>
    <property type="project" value="UniProtKB-KW"/>
</dbReference>
<dbReference type="PROSITE" id="PS50949">
    <property type="entry name" value="HTH_GNTR"/>
    <property type="match status" value="1"/>
</dbReference>
<evidence type="ECO:0000256" key="1">
    <source>
        <dbReference type="ARBA" id="ARBA00023015"/>
    </source>
</evidence>
<dbReference type="SUPFAM" id="SSF46785">
    <property type="entry name" value="Winged helix' DNA-binding domain"/>
    <property type="match status" value="1"/>
</dbReference>
<dbReference type="CDD" id="cd07377">
    <property type="entry name" value="WHTH_GntR"/>
    <property type="match status" value="1"/>
</dbReference>
<comment type="caution">
    <text evidence="5">The sequence shown here is derived from an EMBL/GenBank/DDBJ whole genome shotgun (WGS) entry which is preliminary data.</text>
</comment>
<evidence type="ECO:0000313" key="5">
    <source>
        <dbReference type="EMBL" id="NBI34693.1"/>
    </source>
</evidence>
<proteinExistence type="predicted"/>
<dbReference type="AlphaFoldDB" id="A0A7C9KBQ3"/>
<dbReference type="InterPro" id="IPR000524">
    <property type="entry name" value="Tscrpt_reg_HTH_GntR"/>
</dbReference>
<keyword evidence="1" id="KW-0805">Transcription regulation</keyword>
<dbReference type="InterPro" id="IPR036388">
    <property type="entry name" value="WH-like_DNA-bd_sf"/>
</dbReference>
<keyword evidence="3" id="KW-0804">Transcription</keyword>
<dbReference type="Gene3D" id="1.10.10.10">
    <property type="entry name" value="Winged helix-like DNA-binding domain superfamily/Winged helix DNA-binding domain"/>
    <property type="match status" value="1"/>
</dbReference>
<protein>
    <submittedName>
        <fullName evidence="5">GntR family transcriptional regulator</fullName>
    </submittedName>
</protein>
<feature type="domain" description="HTH gntR-type" evidence="4">
    <location>
        <begin position="11"/>
        <end position="79"/>
    </location>
</feature>
<organism evidence="5">
    <name type="scientific">Muribaculaceae bacterium Z82</name>
    <dbReference type="NCBI Taxonomy" id="2304548"/>
    <lineage>
        <taxon>Bacteria</taxon>
        <taxon>Pseudomonadati</taxon>
        <taxon>Bacteroidota</taxon>
        <taxon>Bacteroidia</taxon>
        <taxon>Bacteroidales</taxon>
        <taxon>Muribaculaceae</taxon>
    </lineage>
</organism>
<name>A0A7C9KBQ3_9BACT</name>
<dbReference type="SMART" id="SM00345">
    <property type="entry name" value="HTH_GNTR"/>
    <property type="match status" value="1"/>
</dbReference>
<dbReference type="InterPro" id="IPR036390">
    <property type="entry name" value="WH_DNA-bd_sf"/>
</dbReference>
<evidence type="ECO:0000259" key="4">
    <source>
        <dbReference type="PROSITE" id="PS50949"/>
    </source>
</evidence>
<keyword evidence="2" id="KW-0238">DNA-binding</keyword>
<sequence length="133" mass="14392">MLLRVSSTSEKPLYQQLRDQIVEGIAVGELLPGEKLPSVRSLATDLGINLHTVNKAYAVLRDEGYVAMRGRSGAVVSTPGEQASTRSRLEDERMDELLFDLALAFRARGGSLDAFAEHAATQAEKAFSASDRG</sequence>
<evidence type="ECO:0000256" key="2">
    <source>
        <dbReference type="ARBA" id="ARBA00023125"/>
    </source>
</evidence>
<dbReference type="PANTHER" id="PTHR38445">
    <property type="entry name" value="HTH-TYPE TRANSCRIPTIONAL REPRESSOR YTRA"/>
    <property type="match status" value="1"/>
</dbReference>
<dbReference type="Pfam" id="PF00392">
    <property type="entry name" value="GntR"/>
    <property type="match status" value="1"/>
</dbReference>
<accession>A0A7C9KBQ3</accession>
<gene>
    <name evidence="5" type="ORF">D1639_06545</name>
</gene>
<evidence type="ECO:0000256" key="3">
    <source>
        <dbReference type="ARBA" id="ARBA00023163"/>
    </source>
</evidence>
<dbReference type="GO" id="GO:0003700">
    <property type="term" value="F:DNA-binding transcription factor activity"/>
    <property type="evidence" value="ECO:0007669"/>
    <property type="project" value="InterPro"/>
</dbReference>
<reference evidence="5" key="1">
    <citation type="submission" date="2018-08" db="EMBL/GenBank/DDBJ databases">
        <title>Murine metabolic-syndrome-specific gut microbial biobank.</title>
        <authorList>
            <person name="Liu C."/>
        </authorList>
    </citation>
    <scope>NUCLEOTIDE SEQUENCE [LARGE SCALE GENOMIC DNA]</scope>
    <source>
        <strain evidence="5">Z82</strain>
    </source>
</reference>